<comment type="subcellular location">
    <subcellularLocation>
        <location evidence="1">Nucleus</location>
    </subcellularLocation>
</comment>
<feature type="domain" description="Mediator complex subunit Med12 LCEWAV-domain" evidence="10">
    <location>
        <begin position="1"/>
        <end position="326"/>
    </location>
</feature>
<evidence type="ECO:0000256" key="5">
    <source>
        <dbReference type="ARBA" id="ARBA00023159"/>
    </source>
</evidence>
<feature type="region of interest" description="Disordered" evidence="8">
    <location>
        <begin position="1130"/>
        <end position="1149"/>
    </location>
</feature>
<feature type="compositionally biased region" description="Basic and acidic residues" evidence="8">
    <location>
        <begin position="270"/>
        <end position="283"/>
    </location>
</feature>
<dbReference type="GO" id="GO:0003713">
    <property type="term" value="F:transcription coactivator activity"/>
    <property type="evidence" value="ECO:0007669"/>
    <property type="project" value="TreeGrafter"/>
</dbReference>
<feature type="compositionally biased region" description="Polar residues" evidence="8">
    <location>
        <begin position="1267"/>
        <end position="1276"/>
    </location>
</feature>
<dbReference type="InterPro" id="IPR051647">
    <property type="entry name" value="Mediator_comp_sub12"/>
</dbReference>
<feature type="region of interest" description="Disordered" evidence="8">
    <location>
        <begin position="844"/>
        <end position="868"/>
    </location>
</feature>
<gene>
    <name evidence="11" type="ORF">llap_16553</name>
</gene>
<dbReference type="GO" id="GO:0016592">
    <property type="term" value="C:mediator complex"/>
    <property type="evidence" value="ECO:0007669"/>
    <property type="project" value="InterPro"/>
</dbReference>
<evidence type="ECO:0000256" key="2">
    <source>
        <dbReference type="ARBA" id="ARBA00010289"/>
    </source>
</evidence>
<feature type="region of interest" description="Disordered" evidence="8">
    <location>
        <begin position="1155"/>
        <end position="1304"/>
    </location>
</feature>
<dbReference type="GO" id="GO:0045944">
    <property type="term" value="P:positive regulation of transcription by RNA polymerase II"/>
    <property type="evidence" value="ECO:0007669"/>
    <property type="project" value="TreeGrafter"/>
</dbReference>
<evidence type="ECO:0000259" key="10">
    <source>
        <dbReference type="Pfam" id="PF12145"/>
    </source>
</evidence>
<dbReference type="GO" id="GO:0008013">
    <property type="term" value="F:beta-catenin binding"/>
    <property type="evidence" value="ECO:0007669"/>
    <property type="project" value="InterPro"/>
</dbReference>
<keyword evidence="3" id="KW-0678">Repressor</keyword>
<feature type="compositionally biased region" description="Polar residues" evidence="8">
    <location>
        <begin position="1227"/>
        <end position="1243"/>
    </location>
</feature>
<feature type="compositionally biased region" description="Basic residues" evidence="8">
    <location>
        <begin position="1179"/>
        <end position="1188"/>
    </location>
</feature>
<sequence length="1304" mass="145025">MPGGNSAFTQQVRAKLREIEQQIKERGQAVEVRWSFDKCQETTAGFTIGRVLHTLEVLDSHSFERSDFSNSLDSLYNRIFGLGPTKDSHEISPDDDAVVALLCEWAVSYKRSGRHRAMVVAKLLEKRQAEIEAERCGDSEVVDEKGSISSGSLSAASAPVFQDVLMQFLDTQAPMLTDPGKENEKVEFFNLVLLFCELIRHDVFSHNIYMCTLISRGDLAMDSHGPRPPSPFDDPAEEHDRKETEGSSGIKLEMFSPPMHCESKASPSPEKPDPEKEAKPLLKDKSVEGMLASLYDQPRHIQYATHFPIPQEESCSHECNQRLVVLFGVGKQRDDARHTIKKITKDILKVLNRKSTAETGGEEGQKRKKSKPEAFPTAEDIFAKFQHLSHFDQHQVTSQVSRNVLEQITSFALGMSYHLPLVQHVQFIFDLMEYSLNISGLIDFAIQLTVCFFHYLFNRVNDIAILCAELTGYCKSLSAEWLGVLKALCCSSNNGTCGFNDLLCNVDVSDLSFHDSLATFVAILIARQCLLLEDLIRCAAIPSLLNAACSEQDSEPGARLTCRILLHLFKTPQLNPCQQDGNKPTVGIRSSCDRHLLAASQNRIVDGAVFAVLKAVFVLGDAELKGSGFSHPGGVDDLMDDELGTRKAGGRVVTVETASLDIYAKYVLRSICQQEWVGERCLKSLCEDSNDLQDPVLSSTQAQRLMQLICYPHRLLDNEEGENPQRQRIKRILQNLDQWTMRQSSLELQLMIKQTASNEMNSLLENIAKATIEVFQQSAETSSASSAGNGVNNISSSASAAPASNKSKPILSSLERSGVWLVAPLIAKLPTSVQGHVLKAAGEELEKGQHLGSSSRKERDRQKQKSMSLLSQQPFLSLVLTCLKGQDEQREGLLTSLYSQVQQIVTNWREDQYQDDCKAKQLMHEALKLRLNLVGGMFDTVQRSTQQTTEWAVLLLDIISSGTVDMQSNNELFTTVLDMLSVLINGTLAADMSSISQGSMEENKRAYMNLVKKLRKELGDRQSDSLEKVRQLLPLPKQTRDVITCEPQGSLIDTKGNKIAGFDSIFKKEGLQVSTKQKISPWDLFEGLKHSAPLSWGWFGTVRVDRKVSRFEEQQRLLLYHTHLKPKPRSYYLEPLPLPPEEEEPPTPVALEPEKKAAEPAKADKTSSNPATSTEERKKKQSKTKKRNQSASKTESRPPYSGVLPPGMGSMMGIDPSYKPAVYRQQPPVSQGQILRQQLQAKLQGQGIMGQQPVRQMAPTPSYGALQPSQISSPVSTADPHDEWDEPSGSTRSSLRNSTQPDIA</sequence>
<evidence type="ECO:0000256" key="1">
    <source>
        <dbReference type="ARBA" id="ARBA00004123"/>
    </source>
</evidence>
<reference evidence="12" key="2">
    <citation type="submission" date="2017-12" db="EMBL/GenBank/DDBJ databases">
        <title>Genome sequence of the Bar-tailed Godwit (Limosa lapponica baueri).</title>
        <authorList>
            <person name="Lima N.C.B."/>
            <person name="Parody-Merino A.M."/>
            <person name="Battley P.F."/>
            <person name="Fidler A.E."/>
            <person name="Prosdocimi F."/>
        </authorList>
    </citation>
    <scope>NUCLEOTIDE SEQUENCE [LARGE SCALE GENOMIC DNA]</scope>
</reference>
<dbReference type="InterPro" id="IPR021990">
    <property type="entry name" value="Mediator_Med12_LCEWAV"/>
</dbReference>
<dbReference type="Pfam" id="PF12144">
    <property type="entry name" value="Med12-PQL"/>
    <property type="match status" value="1"/>
</dbReference>
<dbReference type="Proteomes" id="UP000233556">
    <property type="component" value="Unassembled WGS sequence"/>
</dbReference>
<keyword evidence="6" id="KW-0804">Transcription</keyword>
<dbReference type="PANTHER" id="PTHR46007:SF2">
    <property type="entry name" value="MEDIATOR OF RNA POLYMERASE II TRANSCRIPTION SUBUNIT 12"/>
    <property type="match status" value="1"/>
</dbReference>
<organism evidence="11 12">
    <name type="scientific">Limosa lapponica baueri</name>
    <dbReference type="NCBI Taxonomy" id="1758121"/>
    <lineage>
        <taxon>Eukaryota</taxon>
        <taxon>Metazoa</taxon>
        <taxon>Chordata</taxon>
        <taxon>Craniata</taxon>
        <taxon>Vertebrata</taxon>
        <taxon>Euteleostomi</taxon>
        <taxon>Archelosauria</taxon>
        <taxon>Archosauria</taxon>
        <taxon>Dinosauria</taxon>
        <taxon>Saurischia</taxon>
        <taxon>Theropoda</taxon>
        <taxon>Coelurosauria</taxon>
        <taxon>Aves</taxon>
        <taxon>Neognathae</taxon>
        <taxon>Neoaves</taxon>
        <taxon>Charadriiformes</taxon>
        <taxon>Scolopacidae</taxon>
        <taxon>Limosa</taxon>
    </lineage>
</organism>
<dbReference type="PANTHER" id="PTHR46007">
    <property type="entry name" value="MEDIATOR OF RNA POLYMERASE II TRANSCRIPTION SUBUNIT 12"/>
    <property type="match status" value="1"/>
</dbReference>
<evidence type="ECO:0000256" key="6">
    <source>
        <dbReference type="ARBA" id="ARBA00023163"/>
    </source>
</evidence>
<dbReference type="Pfam" id="PF12145">
    <property type="entry name" value="Med12-LCEWAV"/>
    <property type="match status" value="1"/>
</dbReference>
<accession>A0A2I0TH64</accession>
<evidence type="ECO:0000313" key="11">
    <source>
        <dbReference type="EMBL" id="PKU33143.1"/>
    </source>
</evidence>
<feature type="region of interest" description="Disordered" evidence="8">
    <location>
        <begin position="222"/>
        <end position="283"/>
    </location>
</feature>
<evidence type="ECO:0000256" key="4">
    <source>
        <dbReference type="ARBA" id="ARBA00023015"/>
    </source>
</evidence>
<dbReference type="EMBL" id="KZ510422">
    <property type="protein sequence ID" value="PKU33143.1"/>
    <property type="molecule type" value="Genomic_DNA"/>
</dbReference>
<evidence type="ECO:0000313" key="12">
    <source>
        <dbReference type="Proteomes" id="UP000233556"/>
    </source>
</evidence>
<keyword evidence="4" id="KW-0805">Transcription regulation</keyword>
<keyword evidence="12" id="KW-1185">Reference proteome</keyword>
<protein>
    <submittedName>
        <fullName evidence="11">Mediator of rna polymerase ii transcription subunit 12</fullName>
    </submittedName>
</protein>
<proteinExistence type="inferred from homology"/>
<evidence type="ECO:0000256" key="7">
    <source>
        <dbReference type="ARBA" id="ARBA00023242"/>
    </source>
</evidence>
<evidence type="ECO:0000256" key="8">
    <source>
        <dbReference type="SAM" id="MobiDB-lite"/>
    </source>
</evidence>
<keyword evidence="5" id="KW-0010">Activator</keyword>
<reference evidence="12" key="1">
    <citation type="submission" date="2017-11" db="EMBL/GenBank/DDBJ databases">
        <authorList>
            <person name="Lima N.C."/>
            <person name="Parody-Merino A.M."/>
            <person name="Battley P.F."/>
            <person name="Fidler A.E."/>
            <person name="Prosdocimi F."/>
        </authorList>
    </citation>
    <scope>NUCLEOTIDE SEQUENCE [LARGE SCALE GENOMIC DNA]</scope>
</reference>
<dbReference type="InterPro" id="IPR021989">
    <property type="entry name" value="Mediator_Med12_catenin-bd"/>
</dbReference>
<feature type="compositionally biased region" description="Basic and acidic residues" evidence="8">
    <location>
        <begin position="844"/>
        <end position="863"/>
    </location>
</feature>
<evidence type="ECO:0000256" key="3">
    <source>
        <dbReference type="ARBA" id="ARBA00022491"/>
    </source>
</evidence>
<keyword evidence="7" id="KW-0539">Nucleus</keyword>
<name>A0A2I0TH64_LIMLA</name>
<comment type="similarity">
    <text evidence="2">Belongs to the Mediator complex subunit 12 family.</text>
</comment>
<feature type="domain" description="Mediator complex subunit Med12 catenin-binding" evidence="9">
    <location>
        <begin position="1186"/>
        <end position="1270"/>
    </location>
</feature>
<dbReference type="OrthoDB" id="20828at2759"/>
<feature type="compositionally biased region" description="Polar residues" evidence="8">
    <location>
        <begin position="1288"/>
        <end position="1304"/>
    </location>
</feature>
<feature type="compositionally biased region" description="Basic and acidic residues" evidence="8">
    <location>
        <begin position="1155"/>
        <end position="1165"/>
    </location>
</feature>
<evidence type="ECO:0000259" key="9">
    <source>
        <dbReference type="Pfam" id="PF12144"/>
    </source>
</evidence>